<dbReference type="AlphaFoldDB" id="A0A9R1X6K7"/>
<reference evidence="1 2" key="1">
    <citation type="journal article" date="2017" name="Nat. Commun.">
        <title>Genome assembly with in vitro proximity ligation data and whole-genome triplication in lettuce.</title>
        <authorList>
            <person name="Reyes-Chin-Wo S."/>
            <person name="Wang Z."/>
            <person name="Yang X."/>
            <person name="Kozik A."/>
            <person name="Arikit S."/>
            <person name="Song C."/>
            <person name="Xia L."/>
            <person name="Froenicke L."/>
            <person name="Lavelle D.O."/>
            <person name="Truco M.J."/>
            <person name="Xia R."/>
            <person name="Zhu S."/>
            <person name="Xu C."/>
            <person name="Xu H."/>
            <person name="Xu X."/>
            <person name="Cox K."/>
            <person name="Korf I."/>
            <person name="Meyers B.C."/>
            <person name="Michelmore R.W."/>
        </authorList>
    </citation>
    <scope>NUCLEOTIDE SEQUENCE [LARGE SCALE GENOMIC DNA]</scope>
    <source>
        <strain evidence="2">cv. Salinas</strain>
        <tissue evidence="1">Seedlings</tissue>
    </source>
</reference>
<sequence length="169" mass="19609">MLEVIDRRINKSFGFRVYQIDQSRYEVTDQMKNGIVKLESRWCTCWRCQLSGIPYSHAMTVFKELRYQHCKIVLLVPVPSEFEEPVEFMVVLPSLMDKRQVRRPQNHNCIPSQDEGTVTLSFLLIQQKINLEVGPSQVSIVKLSQRVDLTSKLVKKVIIGMILVDLKNS</sequence>
<organism evidence="1 2">
    <name type="scientific">Lactuca sativa</name>
    <name type="common">Garden lettuce</name>
    <dbReference type="NCBI Taxonomy" id="4236"/>
    <lineage>
        <taxon>Eukaryota</taxon>
        <taxon>Viridiplantae</taxon>
        <taxon>Streptophyta</taxon>
        <taxon>Embryophyta</taxon>
        <taxon>Tracheophyta</taxon>
        <taxon>Spermatophyta</taxon>
        <taxon>Magnoliopsida</taxon>
        <taxon>eudicotyledons</taxon>
        <taxon>Gunneridae</taxon>
        <taxon>Pentapetalae</taxon>
        <taxon>asterids</taxon>
        <taxon>campanulids</taxon>
        <taxon>Asterales</taxon>
        <taxon>Asteraceae</taxon>
        <taxon>Cichorioideae</taxon>
        <taxon>Cichorieae</taxon>
        <taxon>Lactucinae</taxon>
        <taxon>Lactuca</taxon>
    </lineage>
</organism>
<evidence type="ECO:0000313" key="1">
    <source>
        <dbReference type="EMBL" id="KAJ0199564.1"/>
    </source>
</evidence>
<dbReference type="EMBL" id="NBSK02000006">
    <property type="protein sequence ID" value="KAJ0199564.1"/>
    <property type="molecule type" value="Genomic_DNA"/>
</dbReference>
<evidence type="ECO:0008006" key="3">
    <source>
        <dbReference type="Google" id="ProtNLM"/>
    </source>
</evidence>
<protein>
    <recommendedName>
        <fullName evidence="3">SWIM-type domain-containing protein</fullName>
    </recommendedName>
</protein>
<proteinExistence type="predicted"/>
<dbReference type="Proteomes" id="UP000235145">
    <property type="component" value="Unassembled WGS sequence"/>
</dbReference>
<accession>A0A9R1X6K7</accession>
<evidence type="ECO:0000313" key="2">
    <source>
        <dbReference type="Proteomes" id="UP000235145"/>
    </source>
</evidence>
<keyword evidence="2" id="KW-1185">Reference proteome</keyword>
<gene>
    <name evidence="1" type="ORF">LSAT_V11C600313470</name>
</gene>
<name>A0A9R1X6K7_LACSA</name>
<comment type="caution">
    <text evidence="1">The sequence shown here is derived from an EMBL/GenBank/DDBJ whole genome shotgun (WGS) entry which is preliminary data.</text>
</comment>